<name>A0ABQ7R3K4_PLUXY</name>
<comment type="caution">
    <text evidence="1">The sequence shown here is derived from an EMBL/GenBank/DDBJ whole genome shotgun (WGS) entry which is preliminary data.</text>
</comment>
<keyword evidence="2" id="KW-1185">Reference proteome</keyword>
<dbReference type="EMBL" id="JAHIBW010000004">
    <property type="protein sequence ID" value="KAG7311875.1"/>
    <property type="molecule type" value="Genomic_DNA"/>
</dbReference>
<accession>A0ABQ7R3K4</accession>
<organism evidence="1 2">
    <name type="scientific">Plutella xylostella</name>
    <name type="common">Diamondback moth</name>
    <name type="synonym">Plutella maculipennis</name>
    <dbReference type="NCBI Taxonomy" id="51655"/>
    <lineage>
        <taxon>Eukaryota</taxon>
        <taxon>Metazoa</taxon>
        <taxon>Ecdysozoa</taxon>
        <taxon>Arthropoda</taxon>
        <taxon>Hexapoda</taxon>
        <taxon>Insecta</taxon>
        <taxon>Pterygota</taxon>
        <taxon>Neoptera</taxon>
        <taxon>Endopterygota</taxon>
        <taxon>Lepidoptera</taxon>
        <taxon>Glossata</taxon>
        <taxon>Ditrysia</taxon>
        <taxon>Yponomeutoidea</taxon>
        <taxon>Plutellidae</taxon>
        <taxon>Plutella</taxon>
    </lineage>
</organism>
<gene>
    <name evidence="1" type="ORF">JYU34_002959</name>
</gene>
<proteinExistence type="predicted"/>
<protein>
    <submittedName>
        <fullName evidence="1">Uncharacterized protein</fullName>
    </submittedName>
</protein>
<reference evidence="1 2" key="1">
    <citation type="submission" date="2021-06" db="EMBL/GenBank/DDBJ databases">
        <title>A haploid diamondback moth (Plutella xylostella L.) genome assembly resolves 31 chromosomes and identifies a diamide resistance mutation.</title>
        <authorList>
            <person name="Ward C.M."/>
            <person name="Perry K.D."/>
            <person name="Baker G."/>
            <person name="Powis K."/>
            <person name="Heckel D.G."/>
            <person name="Baxter S.W."/>
        </authorList>
    </citation>
    <scope>NUCLEOTIDE SEQUENCE [LARGE SCALE GENOMIC DNA]</scope>
    <source>
        <strain evidence="1 2">LV</strain>
        <tissue evidence="1">Single pupa</tissue>
    </source>
</reference>
<evidence type="ECO:0000313" key="1">
    <source>
        <dbReference type="EMBL" id="KAG7311875.1"/>
    </source>
</evidence>
<evidence type="ECO:0000313" key="2">
    <source>
        <dbReference type="Proteomes" id="UP000823941"/>
    </source>
</evidence>
<sequence>MAAIHRAARGRNPLISSARAQTQAVRRCQLVMPTSKHLIPADRDPGPGSPLVNSRSLINSTRVRFRPESRVSGYCIPEGHSQMAARPAHTFTALRVIIAAQLATRVTPPRYLVQGALVPRLYCETMGNVRKYSTFLAHAQ</sequence>
<dbReference type="Proteomes" id="UP000823941">
    <property type="component" value="Chromosome 4"/>
</dbReference>